<dbReference type="InterPro" id="IPR007782">
    <property type="entry name" value="VKG_COase"/>
</dbReference>
<keyword evidence="10" id="KW-1185">Reference proteome</keyword>
<evidence type="ECO:0000313" key="9">
    <source>
        <dbReference type="EMBL" id="KAJ7361857.1"/>
    </source>
</evidence>
<keyword evidence="5" id="KW-1015">Disulfide bond</keyword>
<evidence type="ECO:0000256" key="1">
    <source>
        <dbReference type="ARBA" id="ARBA00004127"/>
    </source>
</evidence>
<evidence type="ECO:0000256" key="2">
    <source>
        <dbReference type="ARBA" id="ARBA00022692"/>
    </source>
</evidence>
<keyword evidence="3 7" id="KW-1133">Transmembrane helix</keyword>
<dbReference type="AlphaFoldDB" id="A0A9W9YPV9"/>
<feature type="transmembrane region" description="Helical" evidence="7">
    <location>
        <begin position="346"/>
        <end position="363"/>
    </location>
</feature>
<keyword evidence="4 7" id="KW-0472">Membrane</keyword>
<comment type="subcellular location">
    <subcellularLocation>
        <location evidence="1">Endomembrane system</location>
        <topology evidence="1">Multi-pass membrane protein</topology>
    </subcellularLocation>
</comment>
<dbReference type="GO" id="GO:0008488">
    <property type="term" value="F:gamma-glutamyl carboxylase activity"/>
    <property type="evidence" value="ECO:0007669"/>
    <property type="project" value="InterPro"/>
</dbReference>
<dbReference type="InterPro" id="IPR053934">
    <property type="entry name" value="HTTM_dom"/>
</dbReference>
<sequence>MDKKTAMEQEKKSQPATLWNKFLLFMTSPTDPSNLAVLRIVFGLLMILDIPQERSMLFIDAHFNAETCHFPLFNFIQPLSVDWMYVVYLVMFLGACGIFLGFMFRLSCLSFMVTYWYVFLLEKARWNNHSYLYGLISILLLMSDANRYWSVDGILNPEIKNSHVPKWNYVVLRFQVFLVYFYAGLKKLDMDWVTGYSMSGLSREWVFDPFRIFLDDKTIDLFLVHIGGLFFDLSEGFLLIFDKTRPIGILFGAMFHGMNSQMFHIGMFSYTMLATLLLFCAYNWPKKLLSRMPNFINKILPSQDEPQASLHCVYPESVKETSNGSDQNGKTIPSKKCRTPTAKHKAVVFIALVYIGSQLFLPYSHFVTKGYNSWTQGLYGYSWDMMIHSWSTQHVRVKVVDQVSGEVTYIRPSAWLREQRQSRWNSHPDMIKQYMTCMADKLKAHTDLNITEPAIYLDVWRSMNKRFQQRMVDPNVDMVTAPWSPFNEQYNSSARALSWYIS</sequence>
<feature type="transmembrane region" description="Helical" evidence="7">
    <location>
        <begin position="85"/>
        <end position="118"/>
    </location>
</feature>
<dbReference type="OrthoDB" id="206689at2759"/>
<dbReference type="GO" id="GO:0012505">
    <property type="term" value="C:endomembrane system"/>
    <property type="evidence" value="ECO:0007669"/>
    <property type="project" value="UniProtKB-SubCell"/>
</dbReference>
<evidence type="ECO:0000256" key="5">
    <source>
        <dbReference type="ARBA" id="ARBA00023157"/>
    </source>
</evidence>
<proteinExistence type="predicted"/>
<evidence type="ECO:0000256" key="7">
    <source>
        <dbReference type="SAM" id="Phobius"/>
    </source>
</evidence>
<feature type="domain" description="HTTM-like" evidence="8">
    <location>
        <begin position="27"/>
        <end position="284"/>
    </location>
</feature>
<protein>
    <recommendedName>
        <fullName evidence="8">HTTM-like domain-containing protein</fullName>
    </recommendedName>
</protein>
<gene>
    <name evidence="9" type="ORF">OS493_014500</name>
</gene>
<dbReference type="SMART" id="SM00752">
    <property type="entry name" value="HTTM"/>
    <property type="match status" value="1"/>
</dbReference>
<feature type="transmembrane region" description="Helical" evidence="7">
    <location>
        <begin position="21"/>
        <end position="48"/>
    </location>
</feature>
<dbReference type="InterPro" id="IPR053935">
    <property type="entry name" value="VKGC_lumenal_dom"/>
</dbReference>
<evidence type="ECO:0000259" key="8">
    <source>
        <dbReference type="SMART" id="SM00752"/>
    </source>
</evidence>
<name>A0A9W9YPV9_9CNID</name>
<dbReference type="Pfam" id="PF22777">
    <property type="entry name" value="VKGC_lumenal_dom"/>
    <property type="match status" value="1"/>
</dbReference>
<dbReference type="GO" id="GO:0019842">
    <property type="term" value="F:vitamin binding"/>
    <property type="evidence" value="ECO:0007669"/>
    <property type="project" value="TreeGrafter"/>
</dbReference>
<evidence type="ECO:0000256" key="3">
    <source>
        <dbReference type="ARBA" id="ARBA00022989"/>
    </source>
</evidence>
<keyword evidence="2 7" id="KW-0812">Transmembrane</keyword>
<dbReference type="EMBL" id="MU827308">
    <property type="protein sequence ID" value="KAJ7361857.1"/>
    <property type="molecule type" value="Genomic_DNA"/>
</dbReference>
<keyword evidence="6" id="KW-0456">Lyase</keyword>
<dbReference type="Proteomes" id="UP001163046">
    <property type="component" value="Unassembled WGS sequence"/>
</dbReference>
<evidence type="ECO:0000313" key="10">
    <source>
        <dbReference type="Proteomes" id="UP001163046"/>
    </source>
</evidence>
<organism evidence="9 10">
    <name type="scientific">Desmophyllum pertusum</name>
    <dbReference type="NCBI Taxonomy" id="174260"/>
    <lineage>
        <taxon>Eukaryota</taxon>
        <taxon>Metazoa</taxon>
        <taxon>Cnidaria</taxon>
        <taxon>Anthozoa</taxon>
        <taxon>Hexacorallia</taxon>
        <taxon>Scleractinia</taxon>
        <taxon>Caryophylliina</taxon>
        <taxon>Caryophylliidae</taxon>
        <taxon>Desmophyllum</taxon>
    </lineage>
</organism>
<comment type="caution">
    <text evidence="9">The sequence shown here is derived from an EMBL/GenBank/DDBJ whole genome shotgun (WGS) entry which is preliminary data.</text>
</comment>
<dbReference type="Pfam" id="PF05090">
    <property type="entry name" value="HTTM"/>
    <property type="match status" value="1"/>
</dbReference>
<evidence type="ECO:0000256" key="6">
    <source>
        <dbReference type="ARBA" id="ARBA00023239"/>
    </source>
</evidence>
<dbReference type="InterPro" id="IPR011020">
    <property type="entry name" value="HTTM-like"/>
</dbReference>
<dbReference type="PANTHER" id="PTHR12639">
    <property type="entry name" value="VITAMIN K-DEPENDENT GAMMA-CARBOXYLASE"/>
    <property type="match status" value="1"/>
</dbReference>
<dbReference type="PANTHER" id="PTHR12639:SF6">
    <property type="entry name" value="VITAMIN K-DEPENDENT GAMMA-CARBOXYLASE"/>
    <property type="match status" value="1"/>
</dbReference>
<accession>A0A9W9YPV9</accession>
<feature type="transmembrane region" description="Helical" evidence="7">
    <location>
        <begin position="261"/>
        <end position="282"/>
    </location>
</feature>
<evidence type="ECO:0000256" key="4">
    <source>
        <dbReference type="ARBA" id="ARBA00023136"/>
    </source>
</evidence>
<reference evidence="9" key="1">
    <citation type="submission" date="2023-01" db="EMBL/GenBank/DDBJ databases">
        <title>Genome assembly of the deep-sea coral Lophelia pertusa.</title>
        <authorList>
            <person name="Herrera S."/>
            <person name="Cordes E."/>
        </authorList>
    </citation>
    <scope>NUCLEOTIDE SEQUENCE</scope>
    <source>
        <strain evidence="9">USNM1676648</strain>
        <tissue evidence="9">Polyp</tissue>
    </source>
</reference>
<feature type="transmembrane region" description="Helical" evidence="7">
    <location>
        <begin position="221"/>
        <end position="241"/>
    </location>
</feature>